<evidence type="ECO:0000256" key="4">
    <source>
        <dbReference type="ARBA" id="ARBA00022448"/>
    </source>
</evidence>
<feature type="transmembrane region" description="Helical" evidence="11">
    <location>
        <begin position="12"/>
        <end position="33"/>
    </location>
</feature>
<evidence type="ECO:0000256" key="1">
    <source>
        <dbReference type="ARBA" id="ARBA00004651"/>
    </source>
</evidence>
<dbReference type="Gene3D" id="1.10.1200.120">
    <property type="entry name" value="Large-conductance mechanosensitive channel, MscL, domain 1"/>
    <property type="match status" value="1"/>
</dbReference>
<dbReference type="Pfam" id="PF01741">
    <property type="entry name" value="MscL"/>
    <property type="match status" value="1"/>
</dbReference>
<evidence type="ECO:0000256" key="9">
    <source>
        <dbReference type="ARBA" id="ARBA00023136"/>
    </source>
</evidence>
<accession>A0A486XSK1</accession>
<keyword evidence="4 11" id="KW-0813">Transport</keyword>
<reference evidence="12" key="1">
    <citation type="submission" date="2019-04" db="EMBL/GenBank/DDBJ databases">
        <authorList>
            <person name="Brambilla D."/>
        </authorList>
    </citation>
    <scope>NUCLEOTIDE SEQUENCE</scope>
    <source>
        <strain evidence="12">BAL1</strain>
    </source>
</reference>
<comment type="subunit">
    <text evidence="3 11">Homopentamer.</text>
</comment>
<evidence type="ECO:0000256" key="6">
    <source>
        <dbReference type="ARBA" id="ARBA00022692"/>
    </source>
</evidence>
<keyword evidence="10 11" id="KW-0407">Ion channel</keyword>
<evidence type="ECO:0000256" key="3">
    <source>
        <dbReference type="ARBA" id="ARBA00011255"/>
    </source>
</evidence>
<comment type="function">
    <text evidence="11">Channel that opens in response to stretch forces in the membrane lipid bilayer. May participate in the regulation of osmotic pressure changes within the cell.</text>
</comment>
<dbReference type="InterPro" id="IPR019823">
    <property type="entry name" value="Mechanosensitive_channel_CS"/>
</dbReference>
<keyword evidence="6 11" id="KW-0812">Transmembrane</keyword>
<keyword evidence="9 11" id="KW-0472">Membrane</keyword>
<name>A0A486XSK1_9GAMM</name>
<keyword evidence="11" id="KW-0997">Cell inner membrane</keyword>
<dbReference type="SUPFAM" id="SSF81330">
    <property type="entry name" value="Gated mechanosensitive channel"/>
    <property type="match status" value="1"/>
</dbReference>
<dbReference type="FunFam" id="1.10.1200.120:FF:000001">
    <property type="entry name" value="Large-conductance mechanosensitive channel"/>
    <property type="match status" value="1"/>
</dbReference>
<dbReference type="EMBL" id="CAAJGR010000118">
    <property type="protein sequence ID" value="VHO04851.1"/>
    <property type="molecule type" value="Genomic_DNA"/>
</dbReference>
<evidence type="ECO:0000313" key="12">
    <source>
        <dbReference type="EMBL" id="VHO04851.1"/>
    </source>
</evidence>
<dbReference type="PANTHER" id="PTHR30266:SF2">
    <property type="entry name" value="LARGE-CONDUCTANCE MECHANOSENSITIVE CHANNEL"/>
    <property type="match status" value="1"/>
</dbReference>
<dbReference type="NCBIfam" id="NF001843">
    <property type="entry name" value="PRK00567.1-4"/>
    <property type="match status" value="1"/>
</dbReference>
<dbReference type="HAMAP" id="MF_00115">
    <property type="entry name" value="MscL"/>
    <property type="match status" value="1"/>
</dbReference>
<evidence type="ECO:0000256" key="5">
    <source>
        <dbReference type="ARBA" id="ARBA00022475"/>
    </source>
</evidence>
<sequence length="134" mass="14532">MSMLQEFKAFAMRGNVVDMAVGIIIGAAFGKIVSSFVNDVIMPPIGVLLGGVNFRDLAIVIQQATETQAEVVIKYGMFMQTVIDFIIIAFAVFIGVKAMNSLKKKEEAKAEPTPAATPADVLLLTEIRDLLKKQ</sequence>
<evidence type="ECO:0000256" key="7">
    <source>
        <dbReference type="ARBA" id="ARBA00022989"/>
    </source>
</evidence>
<evidence type="ECO:0000256" key="2">
    <source>
        <dbReference type="ARBA" id="ARBA00007254"/>
    </source>
</evidence>
<comment type="subcellular location">
    <subcellularLocation>
        <location evidence="11">Cell inner membrane</location>
        <topology evidence="11">Multi-pass membrane protein</topology>
    </subcellularLocation>
    <subcellularLocation>
        <location evidence="1">Cell membrane</location>
        <topology evidence="1">Multi-pass membrane protein</topology>
    </subcellularLocation>
</comment>
<organism evidence="12">
    <name type="scientific">Rheinheimera sp. BAL341</name>
    <dbReference type="NCBI Taxonomy" id="1708203"/>
    <lineage>
        <taxon>Bacteria</taxon>
        <taxon>Pseudomonadati</taxon>
        <taxon>Pseudomonadota</taxon>
        <taxon>Gammaproteobacteria</taxon>
        <taxon>Chromatiales</taxon>
        <taxon>Chromatiaceae</taxon>
        <taxon>Rheinheimera</taxon>
    </lineage>
</organism>
<dbReference type="InterPro" id="IPR037673">
    <property type="entry name" value="MSC/AndL"/>
</dbReference>
<evidence type="ECO:0000256" key="10">
    <source>
        <dbReference type="ARBA" id="ARBA00023303"/>
    </source>
</evidence>
<dbReference type="PANTHER" id="PTHR30266">
    <property type="entry name" value="MECHANOSENSITIVE CHANNEL MSCL"/>
    <property type="match status" value="1"/>
</dbReference>
<dbReference type="InterPro" id="IPR036019">
    <property type="entry name" value="MscL_channel"/>
</dbReference>
<feature type="transmembrane region" description="Helical" evidence="11">
    <location>
        <begin position="77"/>
        <end position="96"/>
    </location>
</feature>
<dbReference type="AlphaFoldDB" id="A0A486XSK1"/>
<dbReference type="InterPro" id="IPR001185">
    <property type="entry name" value="MS_channel"/>
</dbReference>
<keyword evidence="5 11" id="KW-1003">Cell membrane</keyword>
<evidence type="ECO:0000256" key="8">
    <source>
        <dbReference type="ARBA" id="ARBA00023065"/>
    </source>
</evidence>
<dbReference type="NCBIfam" id="TIGR00220">
    <property type="entry name" value="mscL"/>
    <property type="match status" value="1"/>
</dbReference>
<comment type="similarity">
    <text evidence="2 11">Belongs to the MscL family.</text>
</comment>
<dbReference type="PROSITE" id="PS01327">
    <property type="entry name" value="MSCL"/>
    <property type="match status" value="1"/>
</dbReference>
<gene>
    <name evidence="11" type="primary">mscL</name>
    <name evidence="12" type="ORF">BAL341_2124</name>
</gene>
<dbReference type="PRINTS" id="PR01264">
    <property type="entry name" value="MECHCHANNEL"/>
</dbReference>
<dbReference type="GO" id="GO:0008381">
    <property type="term" value="F:mechanosensitive monoatomic ion channel activity"/>
    <property type="evidence" value="ECO:0007669"/>
    <property type="project" value="UniProtKB-UniRule"/>
</dbReference>
<evidence type="ECO:0000256" key="11">
    <source>
        <dbReference type="HAMAP-Rule" id="MF_00115"/>
    </source>
</evidence>
<protein>
    <recommendedName>
        <fullName evidence="11">Large-conductance mechanosensitive channel</fullName>
    </recommendedName>
</protein>
<keyword evidence="8 11" id="KW-0406">Ion transport</keyword>
<proteinExistence type="inferred from homology"/>
<keyword evidence="7 11" id="KW-1133">Transmembrane helix</keyword>
<dbReference type="GO" id="GO:0005886">
    <property type="term" value="C:plasma membrane"/>
    <property type="evidence" value="ECO:0007669"/>
    <property type="project" value="UniProtKB-SubCell"/>
</dbReference>